<proteinExistence type="predicted"/>
<accession>A0A8I3WL96</accession>
<dbReference type="Proteomes" id="UP000008225">
    <property type="component" value="Chromosome 4"/>
</dbReference>
<evidence type="ECO:0000313" key="3">
    <source>
        <dbReference type="Proteomes" id="UP000008225"/>
    </source>
</evidence>
<reference evidence="2 3" key="1">
    <citation type="submission" date="2009-03" db="EMBL/GenBank/DDBJ databases">
        <authorList>
            <person name="Warren W."/>
            <person name="Ye L."/>
            <person name="Minx P."/>
            <person name="Worley K."/>
            <person name="Gibbs R."/>
            <person name="Wilson R.K."/>
        </authorList>
    </citation>
    <scope>NUCLEOTIDE SEQUENCE [LARGE SCALE GENOMIC DNA]</scope>
</reference>
<dbReference type="Ensembl" id="ENSCJAT00000137024.1">
    <property type="protein sequence ID" value="ENSCJAP00000082873.1"/>
    <property type="gene ID" value="ENSCJAG00000076415.1"/>
</dbReference>
<organism evidence="2 3">
    <name type="scientific">Callithrix jacchus</name>
    <name type="common">White-tufted-ear marmoset</name>
    <name type="synonym">Simia Jacchus</name>
    <dbReference type="NCBI Taxonomy" id="9483"/>
    <lineage>
        <taxon>Eukaryota</taxon>
        <taxon>Metazoa</taxon>
        <taxon>Chordata</taxon>
        <taxon>Craniata</taxon>
        <taxon>Vertebrata</taxon>
        <taxon>Euteleostomi</taxon>
        <taxon>Mammalia</taxon>
        <taxon>Eutheria</taxon>
        <taxon>Euarchontoglires</taxon>
        <taxon>Primates</taxon>
        <taxon>Haplorrhini</taxon>
        <taxon>Platyrrhini</taxon>
        <taxon>Cebidae</taxon>
        <taxon>Callitrichinae</taxon>
        <taxon>Callithrix</taxon>
        <taxon>Callithrix</taxon>
    </lineage>
</organism>
<reference evidence="2" key="2">
    <citation type="submission" date="2025-08" db="UniProtKB">
        <authorList>
            <consortium name="Ensembl"/>
        </authorList>
    </citation>
    <scope>IDENTIFICATION</scope>
</reference>
<evidence type="ECO:0000313" key="2">
    <source>
        <dbReference type="Ensembl" id="ENSCJAP00000082873.1"/>
    </source>
</evidence>
<dbReference type="PANTHER" id="PTHR12138:SF161">
    <property type="entry name" value="SECRETED PROTEIN"/>
    <property type="match status" value="1"/>
</dbReference>
<reference evidence="2" key="3">
    <citation type="submission" date="2025-09" db="UniProtKB">
        <authorList>
            <consortium name="Ensembl"/>
        </authorList>
    </citation>
    <scope>IDENTIFICATION</scope>
</reference>
<feature type="transmembrane region" description="Helical" evidence="1">
    <location>
        <begin position="20"/>
        <end position="41"/>
    </location>
</feature>
<protein>
    <submittedName>
        <fullName evidence="2">Uncharacterized protein</fullName>
    </submittedName>
</protein>
<name>A0A8I3WL96_CALJA</name>
<sequence length="114" mass="12548">MSFVTTDNVESINSFLSPVMFSSLIIIVLGVFGLFVFYFFLRQSCLLPRLEYSGAILAHCNLDLPGSSNSPASASCVAGITGMHHDTSVIFVFLVEMGFHHVGQPGWYRTPDLR</sequence>
<evidence type="ECO:0000256" key="1">
    <source>
        <dbReference type="SAM" id="Phobius"/>
    </source>
</evidence>
<keyword evidence="1" id="KW-0472">Membrane</keyword>
<keyword evidence="3" id="KW-1185">Reference proteome</keyword>
<keyword evidence="1" id="KW-1133">Transmembrane helix</keyword>
<dbReference type="PANTHER" id="PTHR12138">
    <property type="entry name" value="PRIMATE-EXPANDED PROTEIN FAMILY"/>
    <property type="match status" value="1"/>
</dbReference>
<dbReference type="GeneTree" id="ENSGT01150000286943"/>
<dbReference type="AlphaFoldDB" id="A0A8I3WL96"/>
<keyword evidence="1" id="KW-0812">Transmembrane</keyword>